<dbReference type="GO" id="GO:0022857">
    <property type="term" value="F:transmembrane transporter activity"/>
    <property type="evidence" value="ECO:0007669"/>
    <property type="project" value="InterPro"/>
</dbReference>
<evidence type="ECO:0000313" key="7">
    <source>
        <dbReference type="EMBL" id="PWK55646.1"/>
    </source>
</evidence>
<proteinExistence type="predicted"/>
<feature type="transmembrane region" description="Helical" evidence="6">
    <location>
        <begin position="371"/>
        <end position="388"/>
    </location>
</feature>
<sequence length="423" mass="43046">MTDLKKSIGLWRGTSMMLNIVLGAGLLTLPGLAAQAAGTGALSIWIACALATLPLLAVFAILGRSYPDSGGIATFLQRAFGDFGYVPATFLLFGAVSVGLPSIALAGGHYAASAFGGSVYAYASVLILGAMAANLASAEIAGRINTVIASSLVLVLIAMAVVGWMTVKPTPAVLDGFFQPALDLETFGLAFMMVFFAFTGWEVASTLGGEFRNPERDLPLAIGLSFVIAVVLYLTLAVIVAAAGPEAAVEAPFTAILGRALGAGASQAVALIAVLMIFANLSAAIWAVSRMVYSASREEILPESLSRLNGGVPLNAVLLTVGVLLTVVGLVSLGFAHLSGLLASAGLNLLLLYGGGAAALFVLAKKPSHRVLAGIATALVALLIAGRGLGALQYPAILIVAGAAVAVVRGRGPRQRMFGRKPS</sequence>
<dbReference type="RefSeq" id="WP_109759736.1">
    <property type="nucleotide sequence ID" value="NZ_CP034588.1"/>
</dbReference>
<evidence type="ECO:0000256" key="1">
    <source>
        <dbReference type="ARBA" id="ARBA00004651"/>
    </source>
</evidence>
<keyword evidence="3 6" id="KW-0812">Transmembrane</keyword>
<feature type="transmembrane region" description="Helical" evidence="6">
    <location>
        <begin position="43"/>
        <end position="62"/>
    </location>
</feature>
<feature type="transmembrane region" description="Helical" evidence="6">
    <location>
        <begin position="147"/>
        <end position="167"/>
    </location>
</feature>
<evidence type="ECO:0000256" key="5">
    <source>
        <dbReference type="ARBA" id="ARBA00023136"/>
    </source>
</evidence>
<keyword evidence="5 6" id="KW-0472">Membrane</keyword>
<dbReference type="AlphaFoldDB" id="A0A316G6R6"/>
<evidence type="ECO:0000256" key="4">
    <source>
        <dbReference type="ARBA" id="ARBA00022989"/>
    </source>
</evidence>
<evidence type="ECO:0000313" key="8">
    <source>
        <dbReference type="Proteomes" id="UP000245390"/>
    </source>
</evidence>
<dbReference type="Proteomes" id="UP000245390">
    <property type="component" value="Unassembled WGS sequence"/>
</dbReference>
<feature type="transmembrane region" description="Helical" evidence="6">
    <location>
        <begin position="341"/>
        <end position="364"/>
    </location>
</feature>
<feature type="transmembrane region" description="Helical" evidence="6">
    <location>
        <begin position="268"/>
        <end position="293"/>
    </location>
</feature>
<dbReference type="PANTHER" id="PTHR42770:SF13">
    <property type="entry name" value="L-METHIONINE_BRANCHED-CHAIN AMINO ACID EXPORTER YJEH"/>
    <property type="match status" value="1"/>
</dbReference>
<dbReference type="EMBL" id="QGGV01000006">
    <property type="protein sequence ID" value="PWK55646.1"/>
    <property type="molecule type" value="Genomic_DNA"/>
</dbReference>
<name>A0A316G6R6_9RHOB</name>
<keyword evidence="2" id="KW-1003">Cell membrane</keyword>
<reference evidence="7 8" key="1">
    <citation type="submission" date="2018-05" db="EMBL/GenBank/DDBJ databases">
        <title>Genomic Encyclopedia of Type Strains, Phase IV (KMG-IV): sequencing the most valuable type-strain genomes for metagenomic binning, comparative biology and taxonomic classification.</title>
        <authorList>
            <person name="Goeker M."/>
        </authorList>
    </citation>
    <scope>NUCLEOTIDE SEQUENCE [LARGE SCALE GENOMIC DNA]</scope>
    <source>
        <strain evidence="7 8">DSM 103371</strain>
    </source>
</reference>
<evidence type="ECO:0000256" key="6">
    <source>
        <dbReference type="SAM" id="Phobius"/>
    </source>
</evidence>
<protein>
    <submittedName>
        <fullName evidence="7">Amino acid/polyamine/organocation transporter (APC superfamily)</fullName>
    </submittedName>
</protein>
<dbReference type="Pfam" id="PF13520">
    <property type="entry name" value="AA_permease_2"/>
    <property type="match status" value="1"/>
</dbReference>
<gene>
    <name evidence="7" type="ORF">C8D95_10641</name>
</gene>
<comment type="caution">
    <text evidence="7">The sequence shown here is derived from an EMBL/GenBank/DDBJ whole genome shotgun (WGS) entry which is preliminary data.</text>
</comment>
<dbReference type="OrthoDB" id="7065842at2"/>
<feature type="transmembrane region" description="Helical" evidence="6">
    <location>
        <begin position="314"/>
        <end position="335"/>
    </location>
</feature>
<evidence type="ECO:0000256" key="3">
    <source>
        <dbReference type="ARBA" id="ARBA00022692"/>
    </source>
</evidence>
<dbReference type="KEGG" id="salo:EF888_16720"/>
<dbReference type="PIRSF" id="PIRSF006060">
    <property type="entry name" value="AA_transporter"/>
    <property type="match status" value="1"/>
</dbReference>
<accession>A0A316G6R6</accession>
<feature type="transmembrane region" description="Helical" evidence="6">
    <location>
        <begin position="394"/>
        <end position="412"/>
    </location>
</feature>
<keyword evidence="8" id="KW-1185">Reference proteome</keyword>
<feature type="transmembrane region" description="Helical" evidence="6">
    <location>
        <begin position="83"/>
        <end position="104"/>
    </location>
</feature>
<evidence type="ECO:0000256" key="2">
    <source>
        <dbReference type="ARBA" id="ARBA00022475"/>
    </source>
</evidence>
<dbReference type="Gene3D" id="1.20.1740.10">
    <property type="entry name" value="Amino acid/polyamine transporter I"/>
    <property type="match status" value="1"/>
</dbReference>
<dbReference type="InterPro" id="IPR002293">
    <property type="entry name" value="AA/rel_permease1"/>
</dbReference>
<feature type="transmembrane region" description="Helical" evidence="6">
    <location>
        <begin position="187"/>
        <end position="208"/>
    </location>
</feature>
<feature type="transmembrane region" description="Helical" evidence="6">
    <location>
        <begin position="110"/>
        <end position="135"/>
    </location>
</feature>
<organism evidence="7 8">
    <name type="scientific">Silicimonas algicola</name>
    <dbReference type="NCBI Taxonomy" id="1826607"/>
    <lineage>
        <taxon>Bacteria</taxon>
        <taxon>Pseudomonadati</taxon>
        <taxon>Pseudomonadota</taxon>
        <taxon>Alphaproteobacteria</taxon>
        <taxon>Rhodobacterales</taxon>
        <taxon>Paracoccaceae</taxon>
    </lineage>
</organism>
<keyword evidence="4 6" id="KW-1133">Transmembrane helix</keyword>
<comment type="subcellular location">
    <subcellularLocation>
        <location evidence="1">Cell membrane</location>
        <topology evidence="1">Multi-pass membrane protein</topology>
    </subcellularLocation>
</comment>
<feature type="transmembrane region" description="Helical" evidence="6">
    <location>
        <begin position="220"/>
        <end position="243"/>
    </location>
</feature>
<dbReference type="GO" id="GO:0005886">
    <property type="term" value="C:plasma membrane"/>
    <property type="evidence" value="ECO:0007669"/>
    <property type="project" value="UniProtKB-SubCell"/>
</dbReference>
<dbReference type="PANTHER" id="PTHR42770">
    <property type="entry name" value="AMINO ACID TRANSPORTER-RELATED"/>
    <property type="match status" value="1"/>
</dbReference>
<dbReference type="InterPro" id="IPR050367">
    <property type="entry name" value="APC_superfamily"/>
</dbReference>